<sequence length="125" mass="14263">MSLSILSDPSMPIETQWACGQPWFDSDIEEVRPASPQQLKKKSRPSKKRSMDQDATTSFVSSKIRRKGHRLVRIEVIDLNRDSSDSESVILKAQYVVINPVDEVMDMTENLVKKISKTMCDHVNQ</sequence>
<gene>
    <name evidence="2" type="ORF">JYU34_010249</name>
</gene>
<dbReference type="Proteomes" id="UP000823941">
    <property type="component" value="Chromosome 14"/>
</dbReference>
<accession>A0ABQ7QHZ7</accession>
<reference evidence="2 3" key="1">
    <citation type="submission" date="2021-06" db="EMBL/GenBank/DDBJ databases">
        <title>A haploid diamondback moth (Plutella xylostella L.) genome assembly resolves 31 chromosomes and identifies a diamide resistance mutation.</title>
        <authorList>
            <person name="Ward C.M."/>
            <person name="Perry K.D."/>
            <person name="Baker G."/>
            <person name="Powis K."/>
            <person name="Heckel D.G."/>
            <person name="Baxter S.W."/>
        </authorList>
    </citation>
    <scope>NUCLEOTIDE SEQUENCE [LARGE SCALE GENOMIC DNA]</scope>
    <source>
        <strain evidence="2 3">LV</strain>
        <tissue evidence="2">Single pupa</tissue>
    </source>
</reference>
<name>A0ABQ7QHZ7_PLUXY</name>
<protein>
    <submittedName>
        <fullName evidence="2">Uncharacterized protein</fullName>
    </submittedName>
</protein>
<evidence type="ECO:0000256" key="1">
    <source>
        <dbReference type="SAM" id="MobiDB-lite"/>
    </source>
</evidence>
<feature type="compositionally biased region" description="Basic residues" evidence="1">
    <location>
        <begin position="39"/>
        <end position="48"/>
    </location>
</feature>
<evidence type="ECO:0000313" key="2">
    <source>
        <dbReference type="EMBL" id="KAG7304858.1"/>
    </source>
</evidence>
<evidence type="ECO:0000313" key="3">
    <source>
        <dbReference type="Proteomes" id="UP000823941"/>
    </source>
</evidence>
<dbReference type="EMBL" id="JAHIBW010000014">
    <property type="protein sequence ID" value="KAG7304858.1"/>
    <property type="molecule type" value="Genomic_DNA"/>
</dbReference>
<keyword evidence="3" id="KW-1185">Reference proteome</keyword>
<feature type="region of interest" description="Disordered" evidence="1">
    <location>
        <begin position="30"/>
        <end position="62"/>
    </location>
</feature>
<comment type="caution">
    <text evidence="2">The sequence shown here is derived from an EMBL/GenBank/DDBJ whole genome shotgun (WGS) entry which is preliminary data.</text>
</comment>
<organism evidence="2 3">
    <name type="scientific">Plutella xylostella</name>
    <name type="common">Diamondback moth</name>
    <name type="synonym">Plutella maculipennis</name>
    <dbReference type="NCBI Taxonomy" id="51655"/>
    <lineage>
        <taxon>Eukaryota</taxon>
        <taxon>Metazoa</taxon>
        <taxon>Ecdysozoa</taxon>
        <taxon>Arthropoda</taxon>
        <taxon>Hexapoda</taxon>
        <taxon>Insecta</taxon>
        <taxon>Pterygota</taxon>
        <taxon>Neoptera</taxon>
        <taxon>Endopterygota</taxon>
        <taxon>Lepidoptera</taxon>
        <taxon>Glossata</taxon>
        <taxon>Ditrysia</taxon>
        <taxon>Yponomeutoidea</taxon>
        <taxon>Plutellidae</taxon>
        <taxon>Plutella</taxon>
    </lineage>
</organism>
<proteinExistence type="predicted"/>